<dbReference type="InterPro" id="IPR015590">
    <property type="entry name" value="Aldehyde_DH_dom"/>
</dbReference>
<evidence type="ECO:0000256" key="2">
    <source>
        <dbReference type="ARBA" id="ARBA00023002"/>
    </source>
</evidence>
<dbReference type="Gene3D" id="3.40.605.10">
    <property type="entry name" value="Aldehyde Dehydrogenase, Chain A, domain 1"/>
    <property type="match status" value="1"/>
</dbReference>
<comment type="similarity">
    <text evidence="1 4">Belongs to the aldehyde dehydrogenase family.</text>
</comment>
<proteinExistence type="inferred from homology"/>
<dbReference type="PANTHER" id="PTHR11699">
    <property type="entry name" value="ALDEHYDE DEHYDROGENASE-RELATED"/>
    <property type="match status" value="1"/>
</dbReference>
<dbReference type="InterPro" id="IPR016161">
    <property type="entry name" value="Ald_DH/histidinol_DH"/>
</dbReference>
<dbReference type="InterPro" id="IPR016162">
    <property type="entry name" value="Ald_DH_N"/>
</dbReference>
<keyword evidence="2 4" id="KW-0560">Oxidoreductase</keyword>
<dbReference type="FunFam" id="3.40.309.10:FF:000012">
    <property type="entry name" value="Betaine aldehyde dehydrogenase"/>
    <property type="match status" value="1"/>
</dbReference>
<reference evidence="6 7" key="1">
    <citation type="submission" date="2017-08" db="EMBL/GenBank/DDBJ databases">
        <title>Infants hospitalized years apart are colonized by the same room-sourced microbial strains.</title>
        <authorList>
            <person name="Brooks B."/>
            <person name="Olm M.R."/>
            <person name="Firek B.A."/>
            <person name="Baker R."/>
            <person name="Thomas B.C."/>
            <person name="Morowitz M.J."/>
            <person name="Banfield J.F."/>
        </authorList>
    </citation>
    <scope>NUCLEOTIDE SEQUENCE [LARGE SCALE GENOMIC DNA]</scope>
    <source>
        <strain evidence="6">S2_005_003_R2_47</strain>
    </source>
</reference>
<evidence type="ECO:0000313" key="7">
    <source>
        <dbReference type="Proteomes" id="UP000248597"/>
    </source>
</evidence>
<evidence type="ECO:0000256" key="4">
    <source>
        <dbReference type="RuleBase" id="RU003345"/>
    </source>
</evidence>
<dbReference type="InterPro" id="IPR029510">
    <property type="entry name" value="Ald_DH_CS_GLU"/>
</dbReference>
<gene>
    <name evidence="6" type="ORF">DI569_00185</name>
</gene>
<dbReference type="GO" id="GO:0016620">
    <property type="term" value="F:oxidoreductase activity, acting on the aldehyde or oxo group of donors, NAD or NADP as acceptor"/>
    <property type="evidence" value="ECO:0007669"/>
    <property type="project" value="InterPro"/>
</dbReference>
<protein>
    <submittedName>
        <fullName evidence="6">Aldehyde dehydrogenase</fullName>
    </submittedName>
</protein>
<organism evidence="6 7">
    <name type="scientific">Sphingopyxis macrogoltabida</name>
    <name type="common">Sphingomonas macrogoltabidus</name>
    <dbReference type="NCBI Taxonomy" id="33050"/>
    <lineage>
        <taxon>Bacteria</taxon>
        <taxon>Pseudomonadati</taxon>
        <taxon>Pseudomonadota</taxon>
        <taxon>Alphaproteobacteria</taxon>
        <taxon>Sphingomonadales</taxon>
        <taxon>Sphingomonadaceae</taxon>
        <taxon>Sphingopyxis</taxon>
    </lineage>
</organism>
<feature type="domain" description="Aldehyde dehydrogenase" evidence="5">
    <location>
        <begin position="28"/>
        <end position="488"/>
    </location>
</feature>
<dbReference type="Pfam" id="PF00171">
    <property type="entry name" value="Aldedh"/>
    <property type="match status" value="1"/>
</dbReference>
<evidence type="ECO:0000259" key="5">
    <source>
        <dbReference type="Pfam" id="PF00171"/>
    </source>
</evidence>
<dbReference type="InterPro" id="IPR016163">
    <property type="entry name" value="Ald_DH_C"/>
</dbReference>
<dbReference type="Proteomes" id="UP000248597">
    <property type="component" value="Unassembled WGS sequence"/>
</dbReference>
<dbReference type="AlphaFoldDB" id="A0A2W5LB67"/>
<dbReference type="EMBL" id="QFPJ01000001">
    <property type="protein sequence ID" value="PZQ24728.1"/>
    <property type="molecule type" value="Genomic_DNA"/>
</dbReference>
<dbReference type="SUPFAM" id="SSF53720">
    <property type="entry name" value="ALDH-like"/>
    <property type="match status" value="1"/>
</dbReference>
<accession>A0A2W5LB67</accession>
<dbReference type="FunFam" id="3.40.605.10:FF:000007">
    <property type="entry name" value="NAD/NADP-dependent betaine aldehyde dehydrogenase"/>
    <property type="match status" value="1"/>
</dbReference>
<comment type="caution">
    <text evidence="6">The sequence shown here is derived from an EMBL/GenBank/DDBJ whole genome shotgun (WGS) entry which is preliminary data.</text>
</comment>
<evidence type="ECO:0000256" key="1">
    <source>
        <dbReference type="ARBA" id="ARBA00009986"/>
    </source>
</evidence>
<sequence>MLKLEQSRALADRIGQVRTYGHFIGGEWVDGDGGKTIPLINPSNRETLAYIQAGTKKDADRAVQAAHDAFPAWSNSDPMRRQELLLGIARRMRDRHAEFAMMETLNNGKTIIEAMGSVAKSIEQFEYFAGAGHQLHGEIIDYEDATVLVHREAIGVVAQIIPWNVSLLMASMKLAPALAAGCTVVLKPAETVCLPVMELFKEIADLLPRGVVNVVTGFGADLGEALVTNPLVRKVSFTGSRPTAQKVIQYASVNIIPQTMELGGKSANIVCEDADLDAAAESAVMTTILNKGEVCLAGTRVFVHRKVRDAFVEKFTNLLASVRQGDPVDPSTQLGPQASELQFQRVQEYLELGKSEGAVAALGGKAAQVKGLEQGFFIEPTIFTGVRNDMRIAQEEIFGPVTGILEWDDEADLVRTVNDSVYGLGGGLWTRDLARAHRLSRAIETGTIWVNRYYNFRLGMHIGGYKQSGFGRENTLSTLDYYTTTKSVVINLSEGSLNLLSAYPRPSGEA</sequence>
<dbReference type="PROSITE" id="PS00687">
    <property type="entry name" value="ALDEHYDE_DEHYDR_GLU"/>
    <property type="match status" value="1"/>
</dbReference>
<feature type="active site" evidence="3">
    <location>
        <position position="261"/>
    </location>
</feature>
<dbReference type="Gene3D" id="3.40.309.10">
    <property type="entry name" value="Aldehyde Dehydrogenase, Chain A, domain 2"/>
    <property type="match status" value="1"/>
</dbReference>
<evidence type="ECO:0000256" key="3">
    <source>
        <dbReference type="PROSITE-ProRule" id="PRU10007"/>
    </source>
</evidence>
<evidence type="ECO:0000313" key="6">
    <source>
        <dbReference type="EMBL" id="PZQ24728.1"/>
    </source>
</evidence>
<name>A0A2W5LB67_SPHMC</name>